<protein>
    <submittedName>
        <fullName evidence="1">DUF3515 domain-containing protein</fullName>
    </submittedName>
</protein>
<comment type="caution">
    <text evidence="1">The sequence shown here is derived from an EMBL/GenBank/DDBJ whole genome shotgun (WGS) entry which is preliminary data.</text>
</comment>
<reference evidence="1 2" key="1">
    <citation type="submission" date="2018-08" db="EMBL/GenBank/DDBJ databases">
        <title>Streptomyces NEAU-D10 sp. nov., a novel Actinomycete isolated from soil.</title>
        <authorList>
            <person name="Jin L."/>
        </authorList>
    </citation>
    <scope>NUCLEOTIDE SEQUENCE [LARGE SCALE GENOMIC DNA]</scope>
    <source>
        <strain evidence="1 2">NEAU-D10</strain>
    </source>
</reference>
<name>A0A371PVD5_STRIH</name>
<sequence length="159" mass="16883">MVRLSRRSRVAVGVAAAGIVVAGAMVIREVNSPTFGVEPAAKGGAPECTRIAKDYPDRLNGQERDHTDLPGVAAWGGGAVVLRCGLTPPRPTTDACVNVDDVDWVLREAKSQDGRKLLITYGRHPAVEATISGQGSGIDVLLVELSKTVKPIRQHEHCL</sequence>
<accession>A0A371PVD5</accession>
<evidence type="ECO:0000313" key="1">
    <source>
        <dbReference type="EMBL" id="REK86417.1"/>
    </source>
</evidence>
<dbReference type="Proteomes" id="UP000262477">
    <property type="component" value="Unassembled WGS sequence"/>
</dbReference>
<dbReference type="AlphaFoldDB" id="A0A371PVD5"/>
<proteinExistence type="predicted"/>
<keyword evidence="2" id="KW-1185">Reference proteome</keyword>
<dbReference type="InterPro" id="IPR021903">
    <property type="entry name" value="DUF3515"/>
</dbReference>
<dbReference type="OrthoDB" id="4331648at2"/>
<organism evidence="1 2">
    <name type="scientific">Streptomyces inhibens</name>
    <dbReference type="NCBI Taxonomy" id="2293571"/>
    <lineage>
        <taxon>Bacteria</taxon>
        <taxon>Bacillati</taxon>
        <taxon>Actinomycetota</taxon>
        <taxon>Actinomycetes</taxon>
        <taxon>Kitasatosporales</taxon>
        <taxon>Streptomycetaceae</taxon>
        <taxon>Streptomyces</taxon>
    </lineage>
</organism>
<evidence type="ECO:0000313" key="2">
    <source>
        <dbReference type="Proteomes" id="UP000262477"/>
    </source>
</evidence>
<dbReference type="EMBL" id="QUAC01000248">
    <property type="protein sequence ID" value="REK86417.1"/>
    <property type="molecule type" value="Genomic_DNA"/>
</dbReference>
<dbReference type="Pfam" id="PF12028">
    <property type="entry name" value="DUF3515"/>
    <property type="match status" value="1"/>
</dbReference>
<gene>
    <name evidence="1" type="ORF">DY245_32730</name>
</gene>